<dbReference type="PANTHER" id="PTHR24104">
    <property type="entry name" value="E3 UBIQUITIN-PROTEIN LIGASE NHLRC1-RELATED"/>
    <property type="match status" value="1"/>
</dbReference>
<evidence type="ECO:0000256" key="2">
    <source>
        <dbReference type="PROSITE-ProRule" id="PRU00504"/>
    </source>
</evidence>
<evidence type="ECO:0000313" key="3">
    <source>
        <dbReference type="EMBL" id="OIN98567.1"/>
    </source>
</evidence>
<dbReference type="Gene3D" id="2.120.10.30">
    <property type="entry name" value="TolB, C-terminal domain"/>
    <property type="match status" value="2"/>
</dbReference>
<evidence type="ECO:0000313" key="4">
    <source>
        <dbReference type="Proteomes" id="UP000182278"/>
    </source>
</evidence>
<dbReference type="Pfam" id="PF01436">
    <property type="entry name" value="NHL"/>
    <property type="match status" value="4"/>
</dbReference>
<dbReference type="Gene3D" id="2.40.10.500">
    <property type="match status" value="1"/>
</dbReference>
<feature type="repeat" description="NHL" evidence="2">
    <location>
        <begin position="965"/>
        <end position="1008"/>
    </location>
</feature>
<sequence length="1289" mass="144633">MNKKRMSILIMGLFLIVISFPLRNIYCQTLQEQYIQARQWQKAFLETNYNTCVTSAIMIEDVDRRGEHFSVSGKPLHFALYIDSGNQLNIYTIKDTDIYRVNMTTGQIYHFTYETTGDGGRNYPLYFNCNNDGNLYICDMGRNFVGEYSSQGVFIRQIGSSFQFNSSEGPFPAYSYEDTVTMQSYKMFCVPTVFFDIVEWGGSSEEFKMRCRKEILSQEGVIFAPQQVIISKEGSIFINDFIDEARIQVFNQITNNFVASWLEKDLVGDTTPPIGSITIDSGVIATNTSSAILNLTATDTESAIGTMIISNFADFSIAETMPFASTQSWTLLAGEGIKKVYVKFIDIPGNVSPVYSDTIILDITPPITSINIETPTYSIENKIWITSSTTIRLNTVDSGVIPSGVKTTLYQVDTGTWQIFAESFTIQYEGAHILKYHSIDNAGNSEETNSISIFVDNTAPTVTIKSPLVGTTYVAKKDTLTIDFVVIDNADSNPQVTAFLTHIDTGGETIPVYNGWETDPLNIPSGKWILTVKATDFVENTRIETSGPFTIIHDILPPRTSTIIGEPRYGDTPTFVTSATTFTLSAVDDLVEVGDSIGLGVKNILFKIDDETWSIFADSFTLQTEQALPLQDGEYIIYYYSIDVIGNTEETNSLLVLLDNTPPTTTIEIANPKFINPEGKIWVNTFTLFTINAYDTGPFGSGIKLTLHRIDAGQWSSDTTPFWLKGYSEGEHKVEYYSIDNVGNTEETKSTTVFLDYTPPKTKLDYTPPYYNYGETLPLLVSSATLFILISEDTGSGVNRSEYTIDDRLPYNIYTVPFNIPSETFTYGIHTISYYSIDNVSNKEEENIRTVFLDNVPPVAELISPSNQDYGLCKVVNNETIPIIGNCWDGHFWYYKIEVNKKNENETQWQIISESTEQKENQTLAIWSTQGLVDGWYIIRLTAMDRVNNTTVDTTSIYLGKPELLLTLGAHGKEQGEFNHPFGIAFDDTQNIYITDSLNHRIQKFSPEGNFILEFGKHGKEEKEYNEPTGIAISKGESPSIYVADRNNNRIQVFDLQGNFIKEFGPSLNKPMGICLDSNGNLYVADRNNDRIVKFDKEGLKLNEFTGFNKQEGVFVDSENNLYVADRNNDRVVKLNSDGEAILILTGLNKPNSVIVNDRGYIYVSNTNDDSIAKFDKYGNLVMKFSSLDTFTLNKPAGLTVDKEGNLFIVDENNNRIIKVGVPDTVTNTKGTRSVLASPFVSTKSLKDGLCLSCSIQAEFRSWTYSYQLQAIQHQCNLTNLQHRWRTCV</sequence>
<dbReference type="InterPro" id="IPR058094">
    <property type="entry name" value="Ig-like_OmpL47-like"/>
</dbReference>
<dbReference type="Gene3D" id="3.30.1920.20">
    <property type="match status" value="1"/>
</dbReference>
<feature type="repeat" description="NHL" evidence="2">
    <location>
        <begin position="1113"/>
        <end position="1138"/>
    </location>
</feature>
<dbReference type="InterPro" id="IPR011042">
    <property type="entry name" value="6-blade_b-propeller_TolB-like"/>
</dbReference>
<name>A0A1J4SGQ4_9BACT</name>
<dbReference type="EMBL" id="MNUO01000010">
    <property type="protein sequence ID" value="OIN98567.1"/>
    <property type="molecule type" value="Genomic_DNA"/>
</dbReference>
<dbReference type="InterPro" id="IPR050952">
    <property type="entry name" value="TRIM-NHL_E3_ligases"/>
</dbReference>
<organism evidence="3 4">
    <name type="scientific">Candidatus Desantisbacteria bacterium CG1_02_38_46</name>
    <dbReference type="NCBI Taxonomy" id="1817893"/>
    <lineage>
        <taxon>Bacteria</taxon>
        <taxon>Candidatus Desantisiibacteriota</taxon>
    </lineage>
</organism>
<dbReference type="PROSITE" id="PS51125">
    <property type="entry name" value="NHL"/>
    <property type="match status" value="4"/>
</dbReference>
<reference evidence="3 4" key="1">
    <citation type="journal article" date="2016" name="Environ. Microbiol.">
        <title>Genomic resolution of a cold subsurface aquifer community provides metabolic insights for novel microbes adapted to high CO concentrations.</title>
        <authorList>
            <person name="Probst A.J."/>
            <person name="Castelle C.J."/>
            <person name="Singh A."/>
            <person name="Brown C.T."/>
            <person name="Anantharaman K."/>
            <person name="Sharon I."/>
            <person name="Hug L.A."/>
            <person name="Burstein D."/>
            <person name="Emerson J.B."/>
            <person name="Thomas B.C."/>
            <person name="Banfield J.F."/>
        </authorList>
    </citation>
    <scope>NUCLEOTIDE SEQUENCE [LARGE SCALE GENOMIC DNA]</scope>
    <source>
        <strain evidence="3">CG1_02_38_46</strain>
    </source>
</reference>
<evidence type="ECO:0008006" key="5">
    <source>
        <dbReference type="Google" id="ProtNLM"/>
    </source>
</evidence>
<proteinExistence type="predicted"/>
<dbReference type="CDD" id="cd05819">
    <property type="entry name" value="NHL"/>
    <property type="match status" value="1"/>
</dbReference>
<keyword evidence="1" id="KW-0677">Repeat</keyword>
<comment type="caution">
    <text evidence="3">The sequence shown here is derived from an EMBL/GenBank/DDBJ whole genome shotgun (WGS) entry which is preliminary data.</text>
</comment>
<feature type="repeat" description="NHL" evidence="2">
    <location>
        <begin position="1058"/>
        <end position="1098"/>
    </location>
</feature>
<dbReference type="PANTHER" id="PTHR24104:SF25">
    <property type="entry name" value="PROTEIN LIN-41"/>
    <property type="match status" value="1"/>
</dbReference>
<evidence type="ECO:0000256" key="1">
    <source>
        <dbReference type="ARBA" id="ARBA00022737"/>
    </source>
</evidence>
<dbReference type="NCBIfam" id="NF047446">
    <property type="entry name" value="barrel_OmpL47"/>
    <property type="match status" value="3"/>
</dbReference>
<accession>A0A1J4SGQ4</accession>
<dbReference type="Proteomes" id="UP000182278">
    <property type="component" value="Unassembled WGS sequence"/>
</dbReference>
<dbReference type="SUPFAM" id="SSF101898">
    <property type="entry name" value="NHL repeat"/>
    <property type="match status" value="2"/>
</dbReference>
<protein>
    <recommendedName>
        <fullName evidence="5">SMP-30/Gluconolactonase/LRE-like region domain-containing protein</fullName>
    </recommendedName>
</protein>
<dbReference type="STRING" id="1817893.AUJ66_00760"/>
<gene>
    <name evidence="3" type="ORF">AUJ66_00760</name>
</gene>
<dbReference type="InterPro" id="IPR001258">
    <property type="entry name" value="NHL_repeat"/>
</dbReference>
<feature type="repeat" description="NHL" evidence="2">
    <location>
        <begin position="1015"/>
        <end position="1057"/>
    </location>
</feature>